<keyword evidence="8" id="KW-0067">ATP-binding</keyword>
<dbReference type="SMART" id="SM00388">
    <property type="entry name" value="HisKA"/>
    <property type="match status" value="1"/>
</dbReference>
<keyword evidence="7" id="KW-0418">Kinase</keyword>
<dbReference type="InterPro" id="IPR003594">
    <property type="entry name" value="HATPase_dom"/>
</dbReference>
<organism evidence="14 15">
    <name type="scientific">Ramlibacter lithotrophicus</name>
    <dbReference type="NCBI Taxonomy" id="2606681"/>
    <lineage>
        <taxon>Bacteria</taxon>
        <taxon>Pseudomonadati</taxon>
        <taxon>Pseudomonadota</taxon>
        <taxon>Betaproteobacteria</taxon>
        <taxon>Burkholderiales</taxon>
        <taxon>Comamonadaceae</taxon>
        <taxon>Ramlibacter</taxon>
    </lineage>
</organism>
<name>A0A7X6DGN6_9BURK</name>
<evidence type="ECO:0000256" key="10">
    <source>
        <dbReference type="SAM" id="Coils"/>
    </source>
</evidence>
<comment type="caution">
    <text evidence="14">The sequence shown here is derived from an EMBL/GenBank/DDBJ whole genome shotgun (WGS) entry which is preliminary data.</text>
</comment>
<dbReference type="GO" id="GO:0000155">
    <property type="term" value="F:phosphorelay sensor kinase activity"/>
    <property type="evidence" value="ECO:0007669"/>
    <property type="project" value="InterPro"/>
</dbReference>
<keyword evidence="9" id="KW-0902">Two-component regulatory system</keyword>
<protein>
    <recommendedName>
        <fullName evidence="3">histidine kinase</fullName>
        <ecNumber evidence="3">2.7.13.3</ecNumber>
    </recommendedName>
</protein>
<evidence type="ECO:0000256" key="6">
    <source>
        <dbReference type="ARBA" id="ARBA00022741"/>
    </source>
</evidence>
<evidence type="ECO:0000313" key="14">
    <source>
        <dbReference type="EMBL" id="NKE66826.1"/>
    </source>
</evidence>
<evidence type="ECO:0000256" key="7">
    <source>
        <dbReference type="ARBA" id="ARBA00022777"/>
    </source>
</evidence>
<feature type="domain" description="Histidine kinase" evidence="12">
    <location>
        <begin position="302"/>
        <end position="517"/>
    </location>
</feature>
<reference evidence="14 15" key="1">
    <citation type="journal article" date="2020" name="Nature">
        <title>Bacterial chemolithoautotrophy via manganese oxidation.</title>
        <authorList>
            <person name="Yu H."/>
            <person name="Leadbetter J.R."/>
        </authorList>
    </citation>
    <scope>NUCLEOTIDE SEQUENCE [LARGE SCALE GENOMIC DNA]</scope>
    <source>
        <strain evidence="14 15">RBP-1</strain>
    </source>
</reference>
<evidence type="ECO:0000256" key="5">
    <source>
        <dbReference type="ARBA" id="ARBA00022679"/>
    </source>
</evidence>
<dbReference type="PRINTS" id="PR00344">
    <property type="entry name" value="BCTRLSENSOR"/>
</dbReference>
<dbReference type="PROSITE" id="PS50885">
    <property type="entry name" value="HAMP"/>
    <property type="match status" value="1"/>
</dbReference>
<evidence type="ECO:0000256" key="1">
    <source>
        <dbReference type="ARBA" id="ARBA00000085"/>
    </source>
</evidence>
<keyword evidence="11" id="KW-0472">Membrane</keyword>
<dbReference type="InterPro" id="IPR004358">
    <property type="entry name" value="Sig_transdc_His_kin-like_C"/>
</dbReference>
<dbReference type="InterPro" id="IPR036890">
    <property type="entry name" value="HATPase_C_sf"/>
</dbReference>
<keyword evidence="11" id="KW-1133">Transmembrane helix</keyword>
<dbReference type="PANTHER" id="PTHR43065:SF10">
    <property type="entry name" value="PEROXIDE STRESS-ACTIVATED HISTIDINE KINASE MAK3"/>
    <property type="match status" value="1"/>
</dbReference>
<dbReference type="Proteomes" id="UP000521868">
    <property type="component" value="Unassembled WGS sequence"/>
</dbReference>
<dbReference type="Gene3D" id="3.30.565.10">
    <property type="entry name" value="Histidine kinase-like ATPase, C-terminal domain"/>
    <property type="match status" value="1"/>
</dbReference>
<comment type="subcellular location">
    <subcellularLocation>
        <location evidence="2">Membrane</location>
    </subcellularLocation>
</comment>
<sequence>MVVESAWSGSYLGCGTAHMYMLNTSLPRDGPKHTARRITLRAKGILAFMALAAYVGSVGFMLSRERDQFLRFAIELERVYSQESKLAKASYAVSHSILKWDVAFFSSPELDPAFAEQVALDVELAQAGLVGVSEFYPELAGDIDRMNANVDRLRAEPSRASLVWMRDHARDLAERLDRVTRQLRGRKNVLWDNYRREYAASSLKAALIGSIGAAAFGAAMTLFLARLARDVQDFASRALQIVSGQRGLSPLAVTRRDEIGDLMEAVNRMESEMRRWEQQLELANEQRFHKEKMAAIGSLAAAVAHEINNPIAAIAGIAQSMKDSCEAARSPWGREQPDLILAQTQRIATISRQIAELTAPHPAEAELLDLNTLVRNICTFIGYDKRFHNIRLVLELDPQIPAITAVADHLTQILMNLVINAADALEDIERPDPTIVVATRASEGELLVTVTDNGKGMNGDVLSRAFEKSFTTKPADKGRGLGLFLCKALIEGCGNRIELESTLDVGTAARIYLTLPERAVEQ</sequence>
<keyword evidence="5" id="KW-0808">Transferase</keyword>
<dbReference type="CDD" id="cd00082">
    <property type="entry name" value="HisKA"/>
    <property type="match status" value="1"/>
</dbReference>
<evidence type="ECO:0000256" key="3">
    <source>
        <dbReference type="ARBA" id="ARBA00012438"/>
    </source>
</evidence>
<dbReference type="InterPro" id="IPR003661">
    <property type="entry name" value="HisK_dim/P_dom"/>
</dbReference>
<feature type="transmembrane region" description="Helical" evidence="11">
    <location>
        <begin position="205"/>
        <end position="225"/>
    </location>
</feature>
<evidence type="ECO:0000313" key="15">
    <source>
        <dbReference type="Proteomes" id="UP000521868"/>
    </source>
</evidence>
<evidence type="ECO:0000256" key="4">
    <source>
        <dbReference type="ARBA" id="ARBA00022553"/>
    </source>
</evidence>
<dbReference type="Pfam" id="PF02518">
    <property type="entry name" value="HATPase_c"/>
    <property type="match status" value="1"/>
</dbReference>
<keyword evidence="10" id="KW-0175">Coiled coil</keyword>
<keyword evidence="4" id="KW-0597">Phosphoprotein</keyword>
<feature type="domain" description="HAMP" evidence="13">
    <location>
        <begin position="225"/>
        <end position="278"/>
    </location>
</feature>
<evidence type="ECO:0000259" key="12">
    <source>
        <dbReference type="PROSITE" id="PS50109"/>
    </source>
</evidence>
<dbReference type="InterPro" id="IPR003660">
    <property type="entry name" value="HAMP_dom"/>
</dbReference>
<keyword evidence="6" id="KW-0547">Nucleotide-binding</keyword>
<dbReference type="InterPro" id="IPR036097">
    <property type="entry name" value="HisK_dim/P_sf"/>
</dbReference>
<dbReference type="AlphaFoldDB" id="A0A7X6DGN6"/>
<keyword evidence="15" id="KW-1185">Reference proteome</keyword>
<dbReference type="EC" id="2.7.13.3" evidence="3"/>
<dbReference type="Gene3D" id="6.10.340.10">
    <property type="match status" value="1"/>
</dbReference>
<proteinExistence type="predicted"/>
<evidence type="ECO:0000256" key="11">
    <source>
        <dbReference type="SAM" id="Phobius"/>
    </source>
</evidence>
<dbReference type="SUPFAM" id="SSF47384">
    <property type="entry name" value="Homodimeric domain of signal transducing histidine kinase"/>
    <property type="match status" value="1"/>
</dbReference>
<dbReference type="EMBL" id="VTOX01000004">
    <property type="protein sequence ID" value="NKE66826.1"/>
    <property type="molecule type" value="Genomic_DNA"/>
</dbReference>
<dbReference type="Pfam" id="PF00512">
    <property type="entry name" value="HisKA"/>
    <property type="match status" value="1"/>
</dbReference>
<gene>
    <name evidence="14" type="ORF">RAMLITH_13415</name>
</gene>
<dbReference type="PANTHER" id="PTHR43065">
    <property type="entry name" value="SENSOR HISTIDINE KINASE"/>
    <property type="match status" value="1"/>
</dbReference>
<dbReference type="InterPro" id="IPR005467">
    <property type="entry name" value="His_kinase_dom"/>
</dbReference>
<dbReference type="SUPFAM" id="SSF55874">
    <property type="entry name" value="ATPase domain of HSP90 chaperone/DNA topoisomerase II/histidine kinase"/>
    <property type="match status" value="1"/>
</dbReference>
<evidence type="ECO:0000256" key="9">
    <source>
        <dbReference type="ARBA" id="ARBA00023012"/>
    </source>
</evidence>
<evidence type="ECO:0000256" key="8">
    <source>
        <dbReference type="ARBA" id="ARBA00022840"/>
    </source>
</evidence>
<dbReference type="Gene3D" id="1.10.287.130">
    <property type="match status" value="1"/>
</dbReference>
<evidence type="ECO:0000256" key="2">
    <source>
        <dbReference type="ARBA" id="ARBA00004370"/>
    </source>
</evidence>
<feature type="coiled-coil region" evidence="10">
    <location>
        <begin position="259"/>
        <end position="286"/>
    </location>
</feature>
<keyword evidence="11" id="KW-0812">Transmembrane</keyword>
<evidence type="ECO:0000259" key="13">
    <source>
        <dbReference type="PROSITE" id="PS50885"/>
    </source>
</evidence>
<dbReference type="GO" id="GO:0005524">
    <property type="term" value="F:ATP binding"/>
    <property type="evidence" value="ECO:0007669"/>
    <property type="project" value="UniProtKB-KW"/>
</dbReference>
<comment type="catalytic activity">
    <reaction evidence="1">
        <text>ATP + protein L-histidine = ADP + protein N-phospho-L-histidine.</text>
        <dbReference type="EC" id="2.7.13.3"/>
    </reaction>
</comment>
<feature type="transmembrane region" description="Helical" evidence="11">
    <location>
        <begin position="44"/>
        <end position="62"/>
    </location>
</feature>
<dbReference type="GO" id="GO:0016020">
    <property type="term" value="C:membrane"/>
    <property type="evidence" value="ECO:0007669"/>
    <property type="project" value="UniProtKB-SubCell"/>
</dbReference>
<accession>A0A7X6DGN6</accession>
<dbReference type="PROSITE" id="PS50109">
    <property type="entry name" value="HIS_KIN"/>
    <property type="match status" value="1"/>
</dbReference>
<dbReference type="SMART" id="SM00387">
    <property type="entry name" value="HATPase_c"/>
    <property type="match status" value="1"/>
</dbReference>